<sequence length="379" mass="40669">MAQNPKVRIALIGGGTIAPLHAEYLMPSPTCELVAIVDPYPPGCALASTLSLPHFESVASLLNSLQEPPDAYVICVPSNLHVSIARDVIHRAQPKALLIEKPFCTDSKSGTELLALANEKGCKILVGHHRRFHPSLSITRSAIENGKIGKITAISGLWTAKKDAGYFASASWRATRSAGGGPIWTNFVHDIDALHFLTGARVTCVWAINTTTRRKHENVAADDIVEEGAAIMAQFSNGVVGTFLVSDNVASPYGWESATGDNPLYPKAGTPVDIYRILGTKGTISVPENTLWTYDPETADRYNEEAGWKTPMVRITLPVTQGIPFQQQAEHLARVVCNLEDPLCSAEDGLAAVSVCEAIITALKAKDGLPVSVLDVSRV</sequence>
<evidence type="ECO:0000259" key="3">
    <source>
        <dbReference type="Pfam" id="PF22725"/>
    </source>
</evidence>
<dbReference type="Proteomes" id="UP000191342">
    <property type="component" value="Unassembled WGS sequence"/>
</dbReference>
<dbReference type="STRING" id="254877.A0A1V6TH85"/>
<dbReference type="PANTHER" id="PTHR43377">
    <property type="entry name" value="BILIVERDIN REDUCTASE A"/>
    <property type="match status" value="1"/>
</dbReference>
<reference evidence="5" key="1">
    <citation type="journal article" date="2017" name="Nat. Microbiol.">
        <title>Global analysis of biosynthetic gene clusters reveals vast potential of secondary metabolite production in Penicillium species.</title>
        <authorList>
            <person name="Nielsen J.C."/>
            <person name="Grijseels S."/>
            <person name="Prigent S."/>
            <person name="Ji B."/>
            <person name="Dainat J."/>
            <person name="Nielsen K.F."/>
            <person name="Frisvad J.C."/>
            <person name="Workman M."/>
            <person name="Nielsen J."/>
        </authorList>
    </citation>
    <scope>NUCLEOTIDE SEQUENCE [LARGE SCALE GENOMIC DNA]</scope>
    <source>
        <strain evidence="5">IBT 14082</strain>
    </source>
</reference>
<protein>
    <recommendedName>
        <fullName evidence="6">Gfo/Idh/MocA-like oxidoreductase N-terminal domain-containing protein</fullName>
    </recommendedName>
</protein>
<feature type="domain" description="Gfo/Idh/MocA-like oxidoreductase N-terminal" evidence="2">
    <location>
        <begin position="7"/>
        <end position="128"/>
    </location>
</feature>
<comment type="caution">
    <text evidence="4">The sequence shown here is derived from an EMBL/GenBank/DDBJ whole genome shotgun (WGS) entry which is preliminary data.</text>
</comment>
<accession>A0A1V6TH85</accession>
<evidence type="ECO:0000259" key="2">
    <source>
        <dbReference type="Pfam" id="PF01408"/>
    </source>
</evidence>
<gene>
    <name evidence="4" type="ORF">PENFLA_c008G05878</name>
</gene>
<dbReference type="Pfam" id="PF01408">
    <property type="entry name" value="GFO_IDH_MocA"/>
    <property type="match status" value="1"/>
</dbReference>
<dbReference type="SUPFAM" id="SSF51735">
    <property type="entry name" value="NAD(P)-binding Rossmann-fold domains"/>
    <property type="match status" value="1"/>
</dbReference>
<evidence type="ECO:0000256" key="1">
    <source>
        <dbReference type="ARBA" id="ARBA00010928"/>
    </source>
</evidence>
<dbReference type="InterPro" id="IPR036291">
    <property type="entry name" value="NAD(P)-bd_dom_sf"/>
</dbReference>
<comment type="similarity">
    <text evidence="1">Belongs to the Gfo/Idh/MocA family.</text>
</comment>
<dbReference type="InterPro" id="IPR000683">
    <property type="entry name" value="Gfo/Idh/MocA-like_OxRdtase_N"/>
</dbReference>
<evidence type="ECO:0000313" key="5">
    <source>
        <dbReference type="Proteomes" id="UP000191342"/>
    </source>
</evidence>
<evidence type="ECO:0000313" key="4">
    <source>
        <dbReference type="EMBL" id="OQE25717.1"/>
    </source>
</evidence>
<dbReference type="AlphaFoldDB" id="A0A1V6TH85"/>
<dbReference type="Gene3D" id="3.40.50.720">
    <property type="entry name" value="NAD(P)-binding Rossmann-like Domain"/>
    <property type="match status" value="1"/>
</dbReference>
<proteinExistence type="inferred from homology"/>
<dbReference type="Pfam" id="PF22725">
    <property type="entry name" value="GFO_IDH_MocA_C3"/>
    <property type="match status" value="1"/>
</dbReference>
<keyword evidence="5" id="KW-1185">Reference proteome</keyword>
<dbReference type="SUPFAM" id="SSF55347">
    <property type="entry name" value="Glyceraldehyde-3-phosphate dehydrogenase-like, C-terminal domain"/>
    <property type="match status" value="1"/>
</dbReference>
<dbReference type="InterPro" id="IPR055170">
    <property type="entry name" value="GFO_IDH_MocA-like_dom"/>
</dbReference>
<dbReference type="PANTHER" id="PTHR43377:SF1">
    <property type="entry name" value="BILIVERDIN REDUCTASE A"/>
    <property type="match status" value="1"/>
</dbReference>
<dbReference type="EMBL" id="MLQL01000008">
    <property type="protein sequence ID" value="OQE25717.1"/>
    <property type="molecule type" value="Genomic_DNA"/>
</dbReference>
<organism evidence="4 5">
    <name type="scientific">Penicillium flavigenum</name>
    <dbReference type="NCBI Taxonomy" id="254877"/>
    <lineage>
        <taxon>Eukaryota</taxon>
        <taxon>Fungi</taxon>
        <taxon>Dikarya</taxon>
        <taxon>Ascomycota</taxon>
        <taxon>Pezizomycotina</taxon>
        <taxon>Eurotiomycetes</taxon>
        <taxon>Eurotiomycetidae</taxon>
        <taxon>Eurotiales</taxon>
        <taxon>Aspergillaceae</taxon>
        <taxon>Penicillium</taxon>
    </lineage>
</organism>
<dbReference type="OrthoDB" id="64915at2759"/>
<evidence type="ECO:0008006" key="6">
    <source>
        <dbReference type="Google" id="ProtNLM"/>
    </source>
</evidence>
<feature type="domain" description="GFO/IDH/MocA-like oxidoreductase" evidence="3">
    <location>
        <begin position="140"/>
        <end position="284"/>
    </location>
</feature>
<dbReference type="GO" id="GO:0000166">
    <property type="term" value="F:nucleotide binding"/>
    <property type="evidence" value="ECO:0007669"/>
    <property type="project" value="InterPro"/>
</dbReference>
<dbReference type="Gene3D" id="3.30.360.10">
    <property type="entry name" value="Dihydrodipicolinate Reductase, domain 2"/>
    <property type="match status" value="1"/>
</dbReference>
<dbReference type="InterPro" id="IPR051450">
    <property type="entry name" value="Gfo/Idh/MocA_Oxidoreductases"/>
</dbReference>
<name>A0A1V6TH85_9EURO</name>